<dbReference type="InterPro" id="IPR008571">
    <property type="entry name" value="HerA-like"/>
</dbReference>
<evidence type="ECO:0000256" key="2">
    <source>
        <dbReference type="ARBA" id="ARBA00022801"/>
    </source>
</evidence>
<feature type="domain" description="Helicase HerA-like C-terminal" evidence="8">
    <location>
        <begin position="457"/>
        <end position="561"/>
    </location>
</feature>
<evidence type="ECO:0000313" key="9">
    <source>
        <dbReference type="EMBL" id="MCW4452172.1"/>
    </source>
</evidence>
<keyword evidence="10" id="KW-1185">Reference proteome</keyword>
<dbReference type="Gene3D" id="3.40.50.300">
    <property type="entry name" value="P-loop containing nucleotide triphosphate hydrolases"/>
    <property type="match status" value="2"/>
</dbReference>
<dbReference type="PANTHER" id="PTHR42957:SF1">
    <property type="entry name" value="HELICASE MJ1565-RELATED"/>
    <property type="match status" value="1"/>
</dbReference>
<dbReference type="EMBL" id="JAPCHZ010000004">
    <property type="protein sequence ID" value="MCW4452172.1"/>
    <property type="molecule type" value="Genomic_DNA"/>
</dbReference>
<evidence type="ECO:0000256" key="1">
    <source>
        <dbReference type="ARBA" id="ARBA00022741"/>
    </source>
</evidence>
<accession>A0ABT3JN21</accession>
<keyword evidence="6" id="KW-0413">Isomerase</keyword>
<gene>
    <name evidence="9" type="ORF">OK344_08115</name>
</gene>
<dbReference type="SUPFAM" id="SSF52540">
    <property type="entry name" value="P-loop containing nucleoside triphosphate hydrolases"/>
    <property type="match status" value="1"/>
</dbReference>
<reference evidence="9 10" key="1">
    <citation type="submission" date="2022-10" db="EMBL/GenBank/DDBJ databases">
        <title>Kaistella sp. BT-6-1-3.</title>
        <authorList>
            <person name="Ai J."/>
            <person name="Deng Z."/>
        </authorList>
    </citation>
    <scope>NUCLEOTIDE SEQUENCE [LARGE SCALE GENOMIC DNA]</scope>
    <source>
        <strain evidence="9 10">BT6-1-3</strain>
    </source>
</reference>
<keyword evidence="2" id="KW-0378">Hydrolase</keyword>
<evidence type="ECO:0000256" key="5">
    <source>
        <dbReference type="ARBA" id="ARBA00023125"/>
    </source>
</evidence>
<protein>
    <submittedName>
        <fullName evidence="9">ATP-binding protein</fullName>
    </submittedName>
</protein>
<evidence type="ECO:0000256" key="3">
    <source>
        <dbReference type="ARBA" id="ARBA00022806"/>
    </source>
</evidence>
<keyword evidence="4 9" id="KW-0067">ATP-binding</keyword>
<evidence type="ECO:0000256" key="6">
    <source>
        <dbReference type="ARBA" id="ARBA00023235"/>
    </source>
</evidence>
<keyword evidence="5" id="KW-0238">DNA-binding</keyword>
<organism evidence="9 10">
    <name type="scientific">Kaistella yananensis</name>
    <dbReference type="NCBI Taxonomy" id="2989820"/>
    <lineage>
        <taxon>Bacteria</taxon>
        <taxon>Pseudomonadati</taxon>
        <taxon>Bacteroidota</taxon>
        <taxon>Flavobacteriia</taxon>
        <taxon>Flavobacteriales</taxon>
        <taxon>Weeksellaceae</taxon>
        <taxon>Chryseobacterium group</taxon>
        <taxon>Kaistella</taxon>
    </lineage>
</organism>
<dbReference type="Pfam" id="PF05872">
    <property type="entry name" value="HerA_C"/>
    <property type="match status" value="1"/>
</dbReference>
<comment type="caution">
    <text evidence="9">The sequence shown here is derived from an EMBL/GenBank/DDBJ whole genome shotgun (WGS) entry which is preliminary data.</text>
</comment>
<proteinExistence type="predicted"/>
<feature type="domain" description="Helicase HerA central" evidence="7">
    <location>
        <begin position="150"/>
        <end position="283"/>
    </location>
</feature>
<evidence type="ECO:0000313" key="10">
    <source>
        <dbReference type="Proteomes" id="UP001209107"/>
    </source>
</evidence>
<evidence type="ECO:0000259" key="7">
    <source>
        <dbReference type="Pfam" id="PF01935"/>
    </source>
</evidence>
<keyword evidence="1" id="KW-0547">Nucleotide-binding</keyword>
<dbReference type="InterPro" id="IPR002789">
    <property type="entry name" value="HerA_central"/>
</dbReference>
<dbReference type="RefSeq" id="WP_265144326.1">
    <property type="nucleotide sequence ID" value="NZ_JAPCHZ010000004.1"/>
</dbReference>
<keyword evidence="3" id="KW-0347">Helicase</keyword>
<dbReference type="GO" id="GO:0005524">
    <property type="term" value="F:ATP binding"/>
    <property type="evidence" value="ECO:0007669"/>
    <property type="project" value="UniProtKB-KW"/>
</dbReference>
<evidence type="ECO:0000259" key="8">
    <source>
        <dbReference type="Pfam" id="PF05872"/>
    </source>
</evidence>
<dbReference type="InterPro" id="IPR033186">
    <property type="entry name" value="HerA_C"/>
</dbReference>
<dbReference type="Proteomes" id="UP001209107">
    <property type="component" value="Unassembled WGS sequence"/>
</dbReference>
<evidence type="ECO:0000256" key="4">
    <source>
        <dbReference type="ARBA" id="ARBA00022840"/>
    </source>
</evidence>
<dbReference type="InterPro" id="IPR027417">
    <property type="entry name" value="P-loop_NTPase"/>
</dbReference>
<dbReference type="Pfam" id="PF01935">
    <property type="entry name" value="DUF87"/>
    <property type="match status" value="1"/>
</dbReference>
<dbReference type="PANTHER" id="PTHR42957">
    <property type="entry name" value="HELICASE MJ1565-RELATED"/>
    <property type="match status" value="1"/>
</dbReference>
<sequence>MSNNPFNHSHFIGYINQVLPHYVKVHFPSSVLMKSFTFYGEELKGGLVGNYVVIEGENYGFLGKILELSLPEKERLELSEKSFSTKDFHPTGKIEILLSFELFHPTRIDKGLNSLPMIGSKVFICSSEFIKGYFKNFGVKDDYVGTPPTINLGHLTYDKSTVVELSQQALFGRHCAIVGTTGGGKSYTVSRLLQGIIENKNKAIIIDPTGEYSNFDNIADKTCKPLILSRDSFFHYSNLTVTDLFVLLRPSGQVQAPKLMEAIKSLKVLRILENNIDGDFIIKSNDNTFSIKITEEIREDIIVRDGTIFKAGKLIRPFNRVYSTFISQIEGLNSNFNIEKLSHQIAKECINDVDFNDHHKWGTQNNNHATNCISLILRINNLVNNTEFNKVFGFDKQKNDDGELIDGINKFIESDLSLLRISFESVSFDFQAREILANAVGKFLLDLARKEKFKTKPLVLFIDEAHQYLNKKVKDEYFESTDLSAFDSIAKECRKYGLFLCLATQMPRDIPNGTLSQIGTFIAHRLINYQDKEAIANACSSANRDTLAFLPVLGSGEAILMGVDFPMPVMLKIESPQITPNSETPLF</sequence>
<name>A0ABT3JN21_9FLAO</name>